<evidence type="ECO:0000313" key="1">
    <source>
        <dbReference type="Proteomes" id="UP000887565"/>
    </source>
</evidence>
<accession>A0A915K4X6</accession>
<reference evidence="2" key="1">
    <citation type="submission" date="2022-11" db="UniProtKB">
        <authorList>
            <consortium name="WormBaseParasite"/>
        </authorList>
    </citation>
    <scope>IDENTIFICATION</scope>
</reference>
<sequence>MNKRAEEKKQKEAIVLAKAGVPQKYQMTPAPIITMTTTATTQPSVSSCFMLSPASPDATAVAPQKKNRSEPVISKGNVKSAVIDAAIMKNSERPLTLSVETGQEGLCPCFKWTDLLAGNLRGAKDLSEVVEETQHMIKLVVTTLSITR</sequence>
<name>A0A915K4X6_ROMCU</name>
<dbReference type="Proteomes" id="UP000887565">
    <property type="component" value="Unplaced"/>
</dbReference>
<proteinExistence type="predicted"/>
<evidence type="ECO:0000313" key="2">
    <source>
        <dbReference type="WBParaSite" id="nRc.2.0.1.t33383-RA"/>
    </source>
</evidence>
<dbReference type="WBParaSite" id="nRc.2.0.1.t33383-RA">
    <property type="protein sequence ID" value="nRc.2.0.1.t33383-RA"/>
    <property type="gene ID" value="nRc.2.0.1.g33383"/>
</dbReference>
<dbReference type="AlphaFoldDB" id="A0A915K4X6"/>
<organism evidence="1 2">
    <name type="scientific">Romanomermis culicivorax</name>
    <name type="common">Nematode worm</name>
    <dbReference type="NCBI Taxonomy" id="13658"/>
    <lineage>
        <taxon>Eukaryota</taxon>
        <taxon>Metazoa</taxon>
        <taxon>Ecdysozoa</taxon>
        <taxon>Nematoda</taxon>
        <taxon>Enoplea</taxon>
        <taxon>Dorylaimia</taxon>
        <taxon>Mermithida</taxon>
        <taxon>Mermithoidea</taxon>
        <taxon>Mermithidae</taxon>
        <taxon>Romanomermis</taxon>
    </lineage>
</organism>
<protein>
    <submittedName>
        <fullName evidence="2">Uncharacterized protein</fullName>
    </submittedName>
</protein>
<keyword evidence="1" id="KW-1185">Reference proteome</keyword>